<dbReference type="PANTHER" id="PTHR43480:SF1">
    <property type="entry name" value="ACYL-[ACYL-CARRIER-PROTEIN]--UDP-N-ACETYLGLUCOSAMINE O-ACYLTRANSFERASE, MITOCHONDRIAL-RELATED"/>
    <property type="match status" value="1"/>
</dbReference>
<dbReference type="InterPro" id="IPR010137">
    <property type="entry name" value="Lipid_A_LpxA"/>
</dbReference>
<dbReference type="GO" id="GO:0016020">
    <property type="term" value="C:membrane"/>
    <property type="evidence" value="ECO:0007669"/>
    <property type="project" value="GOC"/>
</dbReference>
<dbReference type="PIRSF" id="PIRSF000456">
    <property type="entry name" value="UDP-GlcNAc_acltr"/>
    <property type="match status" value="1"/>
</dbReference>
<dbReference type="PANTHER" id="PTHR43480">
    <property type="entry name" value="ACYL-[ACYL-CARRIER-PROTEIN]--UDP-N-ACETYLGLUCOSAMINE O-ACYLTRANSFERASE"/>
    <property type="match status" value="1"/>
</dbReference>
<evidence type="ECO:0000256" key="5">
    <source>
        <dbReference type="ARBA" id="ARBA00023315"/>
    </source>
</evidence>
<comment type="caution">
    <text evidence="7">The sequence shown here is derived from an EMBL/GenBank/DDBJ whole genome shotgun (WGS) entry which is preliminary data.</text>
</comment>
<protein>
    <submittedName>
        <fullName evidence="7">Acyl-ACP--UDP-N-acetylglucosamine O-acyltransferase</fullName>
        <ecNumber evidence="7">2.3.1.129</ecNumber>
    </submittedName>
</protein>
<keyword evidence="3 7" id="KW-0808">Transferase</keyword>
<dbReference type="Pfam" id="PF00132">
    <property type="entry name" value="Hexapep"/>
    <property type="match status" value="2"/>
</dbReference>
<name>A0A9D1V1H0_9BACT</name>
<dbReference type="Pfam" id="PF13720">
    <property type="entry name" value="Acetyltransf_11"/>
    <property type="match status" value="1"/>
</dbReference>
<evidence type="ECO:0000256" key="2">
    <source>
        <dbReference type="ARBA" id="ARBA00022556"/>
    </source>
</evidence>
<sequence length="259" mass="27991">MVSPLAYVDSKAQIGENVTIHPFAYIDGDTVIGDNCTIMPYASVLRGTRMGENNIVYQGAILGATPQDFKFKGDDTLLVIGNNNVFREKVIVNRATYAGDVTIVGNGNFLLEGVHLAHDTHLGNNCVFGNGAKTAGNCQIDDCAIVGSGVIIKHGCRIGTWSLLKDGCRADKDVPPYMVAAHNPITYYGVNAVILSKEGNVSEEVIDDIAKAYRQIYQCSTSLQNALLRIRDTVPDSPQIQTILDFIEHSEQGIIGVTM</sequence>
<keyword evidence="2" id="KW-0441">Lipid A biosynthesis</keyword>
<evidence type="ECO:0000256" key="1">
    <source>
        <dbReference type="ARBA" id="ARBA00022516"/>
    </source>
</evidence>
<dbReference type="NCBIfam" id="TIGR01852">
    <property type="entry name" value="lipid_A_lpxA"/>
    <property type="match status" value="1"/>
</dbReference>
<evidence type="ECO:0000256" key="3">
    <source>
        <dbReference type="ARBA" id="ARBA00022679"/>
    </source>
</evidence>
<dbReference type="InterPro" id="IPR037157">
    <property type="entry name" value="Acetyltransf_C_sf"/>
</dbReference>
<dbReference type="EC" id="2.3.1.129" evidence="7"/>
<evidence type="ECO:0000256" key="4">
    <source>
        <dbReference type="ARBA" id="ARBA00023098"/>
    </source>
</evidence>
<accession>A0A9D1V1H0</accession>
<dbReference type="AlphaFoldDB" id="A0A9D1V1H0"/>
<gene>
    <name evidence="7" type="primary">lpxA</name>
    <name evidence="7" type="ORF">H9863_09790</name>
</gene>
<keyword evidence="4" id="KW-0443">Lipid metabolism</keyword>
<evidence type="ECO:0000313" key="7">
    <source>
        <dbReference type="EMBL" id="HIX04386.1"/>
    </source>
</evidence>
<dbReference type="EMBL" id="DXFT01000193">
    <property type="protein sequence ID" value="HIX04386.1"/>
    <property type="molecule type" value="Genomic_DNA"/>
</dbReference>
<dbReference type="Gene3D" id="2.160.10.10">
    <property type="entry name" value="Hexapeptide repeat proteins"/>
    <property type="match status" value="1"/>
</dbReference>
<reference evidence="7" key="2">
    <citation type="submission" date="2021-04" db="EMBL/GenBank/DDBJ databases">
        <authorList>
            <person name="Gilroy R."/>
        </authorList>
    </citation>
    <scope>NUCLEOTIDE SEQUENCE</scope>
    <source>
        <strain evidence="7">23274</strain>
    </source>
</reference>
<dbReference type="GO" id="GO:0009245">
    <property type="term" value="P:lipid A biosynthetic process"/>
    <property type="evidence" value="ECO:0007669"/>
    <property type="project" value="UniProtKB-KW"/>
</dbReference>
<dbReference type="InterPro" id="IPR001451">
    <property type="entry name" value="Hexapep"/>
</dbReference>
<proteinExistence type="predicted"/>
<evidence type="ECO:0000259" key="6">
    <source>
        <dbReference type="Pfam" id="PF13720"/>
    </source>
</evidence>
<keyword evidence="5 7" id="KW-0012">Acyltransferase</keyword>
<organism evidence="7 8">
    <name type="scientific">Candidatus Odoribacter faecigallinarum</name>
    <dbReference type="NCBI Taxonomy" id="2838706"/>
    <lineage>
        <taxon>Bacteria</taxon>
        <taxon>Pseudomonadati</taxon>
        <taxon>Bacteroidota</taxon>
        <taxon>Bacteroidia</taxon>
        <taxon>Bacteroidales</taxon>
        <taxon>Odoribacteraceae</taxon>
        <taxon>Odoribacter</taxon>
    </lineage>
</organism>
<dbReference type="InterPro" id="IPR011004">
    <property type="entry name" value="Trimer_LpxA-like_sf"/>
</dbReference>
<feature type="domain" description="UDP N-acetylglucosamine O-acyltransferase C-terminal" evidence="6">
    <location>
        <begin position="173"/>
        <end position="255"/>
    </location>
</feature>
<keyword evidence="1" id="KW-0444">Lipid biosynthesis</keyword>
<dbReference type="Gene3D" id="1.20.1180.10">
    <property type="entry name" value="Udp N-acetylglucosamine O-acyltransferase, C-terminal domain"/>
    <property type="match status" value="1"/>
</dbReference>
<dbReference type="GO" id="GO:0008780">
    <property type="term" value="F:acyl-[acyl-carrier-protein]-UDP-N-acetylglucosamine O-acyltransferase activity"/>
    <property type="evidence" value="ECO:0007669"/>
    <property type="project" value="UniProtKB-EC"/>
</dbReference>
<dbReference type="Proteomes" id="UP000824202">
    <property type="component" value="Unassembled WGS sequence"/>
</dbReference>
<reference evidence="7" key="1">
    <citation type="journal article" date="2021" name="PeerJ">
        <title>Extensive microbial diversity within the chicken gut microbiome revealed by metagenomics and culture.</title>
        <authorList>
            <person name="Gilroy R."/>
            <person name="Ravi A."/>
            <person name="Getino M."/>
            <person name="Pursley I."/>
            <person name="Horton D.L."/>
            <person name="Alikhan N.F."/>
            <person name="Baker D."/>
            <person name="Gharbi K."/>
            <person name="Hall N."/>
            <person name="Watson M."/>
            <person name="Adriaenssens E.M."/>
            <person name="Foster-Nyarko E."/>
            <person name="Jarju S."/>
            <person name="Secka A."/>
            <person name="Antonio M."/>
            <person name="Oren A."/>
            <person name="Chaudhuri R.R."/>
            <person name="La Ragione R."/>
            <person name="Hildebrand F."/>
            <person name="Pallen M.J."/>
        </authorList>
    </citation>
    <scope>NUCLEOTIDE SEQUENCE</scope>
    <source>
        <strain evidence="7">23274</strain>
    </source>
</reference>
<dbReference type="InterPro" id="IPR029098">
    <property type="entry name" value="Acetyltransf_C"/>
</dbReference>
<dbReference type="NCBIfam" id="NF003657">
    <property type="entry name" value="PRK05289.1"/>
    <property type="match status" value="1"/>
</dbReference>
<dbReference type="SUPFAM" id="SSF51161">
    <property type="entry name" value="Trimeric LpxA-like enzymes"/>
    <property type="match status" value="1"/>
</dbReference>
<evidence type="ECO:0000313" key="8">
    <source>
        <dbReference type="Proteomes" id="UP000824202"/>
    </source>
</evidence>